<reference evidence="2 3" key="1">
    <citation type="journal article" date="2015" name="Genome Biol. Evol.">
        <title>The genome of winter moth (Operophtera brumata) provides a genomic perspective on sexual dimorphism and phenology.</title>
        <authorList>
            <person name="Derks M.F."/>
            <person name="Smit S."/>
            <person name="Salis L."/>
            <person name="Schijlen E."/>
            <person name="Bossers A."/>
            <person name="Mateman C."/>
            <person name="Pijl A.S."/>
            <person name="de Ridder D."/>
            <person name="Groenen M.A."/>
            <person name="Visser M.E."/>
            <person name="Megens H.J."/>
        </authorList>
    </citation>
    <scope>NUCLEOTIDE SEQUENCE [LARGE SCALE GENOMIC DNA]</scope>
    <source>
        <strain evidence="2">WM2013NL</strain>
        <tissue evidence="2">Head and thorax</tissue>
    </source>
</reference>
<proteinExistence type="predicted"/>
<dbReference type="EMBL" id="JTDY01012534">
    <property type="protein sequence ID" value="KOB52262.1"/>
    <property type="molecule type" value="Genomic_DNA"/>
</dbReference>
<dbReference type="Proteomes" id="UP000037510">
    <property type="component" value="Unassembled WGS sequence"/>
</dbReference>
<feature type="region of interest" description="Disordered" evidence="1">
    <location>
        <begin position="1"/>
        <end position="71"/>
    </location>
</feature>
<name>A0A0L7K473_OPEBR</name>
<sequence length="193" mass="21444">MELDMIPTESSSSSSSDDGFTVAGNKRKKKAASKKVRPAKVTVAPATRPPPPASSPPPAVPIVTGEKKEKAPPPLFLREKEKWSNVSSLLREKNIPYTSARSTKDGIKIHLQSSADHRKMTTLLRSESIGFHTYALEDERLLRVVIRGLPAEHDTNSIKADLIAQNFPVREVHRILYSYFTMVIVVKFKSVPE</sequence>
<gene>
    <name evidence="2" type="ORF">OBRU01_25547</name>
</gene>
<accession>A0A0L7K473</accession>
<feature type="compositionally biased region" description="Pro residues" evidence="1">
    <location>
        <begin position="47"/>
        <end position="60"/>
    </location>
</feature>
<feature type="compositionally biased region" description="Basic residues" evidence="1">
    <location>
        <begin position="25"/>
        <end position="38"/>
    </location>
</feature>
<protein>
    <submittedName>
        <fullName evidence="2">Gag-like protein</fullName>
    </submittedName>
</protein>
<evidence type="ECO:0000256" key="1">
    <source>
        <dbReference type="SAM" id="MobiDB-lite"/>
    </source>
</evidence>
<comment type="caution">
    <text evidence="2">The sequence shown here is derived from an EMBL/GenBank/DDBJ whole genome shotgun (WGS) entry which is preliminary data.</text>
</comment>
<keyword evidence="3" id="KW-1185">Reference proteome</keyword>
<evidence type="ECO:0000313" key="2">
    <source>
        <dbReference type="EMBL" id="KOB52262.1"/>
    </source>
</evidence>
<organism evidence="2 3">
    <name type="scientific">Operophtera brumata</name>
    <name type="common">Winter moth</name>
    <name type="synonym">Phalaena brumata</name>
    <dbReference type="NCBI Taxonomy" id="104452"/>
    <lineage>
        <taxon>Eukaryota</taxon>
        <taxon>Metazoa</taxon>
        <taxon>Ecdysozoa</taxon>
        <taxon>Arthropoda</taxon>
        <taxon>Hexapoda</taxon>
        <taxon>Insecta</taxon>
        <taxon>Pterygota</taxon>
        <taxon>Neoptera</taxon>
        <taxon>Endopterygota</taxon>
        <taxon>Lepidoptera</taxon>
        <taxon>Glossata</taxon>
        <taxon>Ditrysia</taxon>
        <taxon>Geometroidea</taxon>
        <taxon>Geometridae</taxon>
        <taxon>Larentiinae</taxon>
        <taxon>Operophtera</taxon>
    </lineage>
</organism>
<dbReference type="AlphaFoldDB" id="A0A0L7K473"/>
<evidence type="ECO:0000313" key="3">
    <source>
        <dbReference type="Proteomes" id="UP000037510"/>
    </source>
</evidence>